<dbReference type="SMART" id="SM00283">
    <property type="entry name" value="MA"/>
    <property type="match status" value="1"/>
</dbReference>
<evidence type="ECO:0000256" key="1">
    <source>
        <dbReference type="ARBA" id="ARBA00004236"/>
    </source>
</evidence>
<comment type="subcellular location">
    <subcellularLocation>
        <location evidence="1">Cell membrane</location>
    </subcellularLocation>
</comment>
<dbReference type="PROSITE" id="PS50111">
    <property type="entry name" value="CHEMOTAXIS_TRANSDUC_2"/>
    <property type="match status" value="1"/>
</dbReference>
<evidence type="ECO:0000256" key="6">
    <source>
        <dbReference type="PROSITE-ProRule" id="PRU00284"/>
    </source>
</evidence>
<evidence type="ECO:0000256" key="5">
    <source>
        <dbReference type="ARBA" id="ARBA00029447"/>
    </source>
</evidence>
<keyword evidence="11" id="KW-1185">Reference proteome</keyword>
<gene>
    <name evidence="10" type="ORF">NV381_15800</name>
</gene>
<evidence type="ECO:0000256" key="7">
    <source>
        <dbReference type="SAM" id="Phobius"/>
    </source>
</evidence>
<dbReference type="PANTHER" id="PTHR32089">
    <property type="entry name" value="METHYL-ACCEPTING CHEMOTAXIS PROTEIN MCPB"/>
    <property type="match status" value="1"/>
</dbReference>
<dbReference type="SUPFAM" id="SSF58104">
    <property type="entry name" value="Methyl-accepting chemotaxis protein (MCP) signaling domain"/>
    <property type="match status" value="1"/>
</dbReference>
<dbReference type="SMART" id="SM00304">
    <property type="entry name" value="HAMP"/>
    <property type="match status" value="1"/>
</dbReference>
<evidence type="ECO:0000259" key="9">
    <source>
        <dbReference type="PROSITE" id="PS50885"/>
    </source>
</evidence>
<dbReference type="Gene3D" id="1.10.287.950">
    <property type="entry name" value="Methyl-accepting chemotaxis protein"/>
    <property type="match status" value="1"/>
</dbReference>
<dbReference type="PANTHER" id="PTHR32089:SF112">
    <property type="entry name" value="LYSOZYME-LIKE PROTEIN-RELATED"/>
    <property type="match status" value="1"/>
</dbReference>
<keyword evidence="7" id="KW-0812">Transmembrane</keyword>
<dbReference type="InterPro" id="IPR004090">
    <property type="entry name" value="Chemotax_Me-accpt_rcpt"/>
</dbReference>
<dbReference type="InterPro" id="IPR004089">
    <property type="entry name" value="MCPsignal_dom"/>
</dbReference>
<evidence type="ECO:0000313" key="11">
    <source>
        <dbReference type="Proteomes" id="UP001300012"/>
    </source>
</evidence>
<feature type="domain" description="HAMP" evidence="9">
    <location>
        <begin position="208"/>
        <end position="262"/>
    </location>
</feature>
<dbReference type="InterPro" id="IPR003660">
    <property type="entry name" value="HAMP_dom"/>
</dbReference>
<protein>
    <submittedName>
        <fullName evidence="10">Methyl-accepting chemotaxis protein</fullName>
    </submittedName>
</protein>
<feature type="transmembrane region" description="Helical" evidence="7">
    <location>
        <begin position="7"/>
        <end position="27"/>
    </location>
</feature>
<sequence length="567" mass="62261">MDIKTKIFLSSVVFVSVTLGFVLTTMFSSSKTEKAYERLIYTDQQIAFHIRSIQYILAEISNDEQGYLLTGLPTYVEQMRSRQDTLKVDFGSIQLLPLNGEDLMDIRQVTEAYEKYEAAIQRVMDAAGYGTGQRGPVSYSSIASPFLEQRNIRKTVDPLIQKFLDRKSQEIADRTTEIQQEEQVRRNTLLSVGMIAMLYSIIQAYLLIRSIRPLGQLNKQLLEIADGGGDLHSTLHISTKDEISRVADSFNKLIKGFRLMFIEIKETSERVGATSVLLNASVGEIKQTVQHTVSVMETLTTGVDRQARSVGQTEETVKEMVTGMRNIAVSSIQVADLASETSSDAIAGSLSIRRALGQMENISSSVKLSSDAVNSLAEKTERIDNIIQLVGHISRQTNLLALNAAIEASRAGEHGRGFAVVAAEVRKLAEQTSLFSHQISEYIQQIQQNIEQVIASMADGTREVFIGIEVMQNAEQSFNNIQSSIQKVSDQVHGVSAAAEQLTAGADEIIVSIEQIASVTDAASNGVVNVSAASEEQLASMEEIGVSVMRLTDISHKLQQLVAGFKI</sequence>
<feature type="domain" description="Methyl-accepting transducer" evidence="8">
    <location>
        <begin position="281"/>
        <end position="517"/>
    </location>
</feature>
<dbReference type="Pfam" id="PF00015">
    <property type="entry name" value="MCPsignal"/>
    <property type="match status" value="1"/>
</dbReference>
<comment type="similarity">
    <text evidence="5">Belongs to the methyl-accepting chemotaxis (MCP) protein family.</text>
</comment>
<comment type="caution">
    <text evidence="10">The sequence shown here is derived from an EMBL/GenBank/DDBJ whole genome shotgun (WGS) entry which is preliminary data.</text>
</comment>
<dbReference type="CDD" id="cd11386">
    <property type="entry name" value="MCP_signal"/>
    <property type="match status" value="1"/>
</dbReference>
<dbReference type="RefSeq" id="WP_258214245.1">
    <property type="nucleotide sequence ID" value="NZ_JANQBD010000010.1"/>
</dbReference>
<evidence type="ECO:0000256" key="4">
    <source>
        <dbReference type="ARBA" id="ARBA00023224"/>
    </source>
</evidence>
<keyword evidence="3 7" id="KW-0472">Membrane</keyword>
<dbReference type="Pfam" id="PF00672">
    <property type="entry name" value="HAMP"/>
    <property type="match status" value="1"/>
</dbReference>
<keyword evidence="2" id="KW-1003">Cell membrane</keyword>
<keyword evidence="4 6" id="KW-0807">Transducer</keyword>
<accession>A0ABT1YJT0</accession>
<dbReference type="CDD" id="cd06225">
    <property type="entry name" value="HAMP"/>
    <property type="match status" value="1"/>
</dbReference>
<dbReference type="PRINTS" id="PR00260">
    <property type="entry name" value="CHEMTRNSDUCR"/>
</dbReference>
<dbReference type="Proteomes" id="UP001300012">
    <property type="component" value="Unassembled WGS sequence"/>
</dbReference>
<evidence type="ECO:0000256" key="2">
    <source>
        <dbReference type="ARBA" id="ARBA00022475"/>
    </source>
</evidence>
<evidence type="ECO:0000256" key="3">
    <source>
        <dbReference type="ARBA" id="ARBA00023136"/>
    </source>
</evidence>
<name>A0ABT1YJT0_9BACL</name>
<evidence type="ECO:0000313" key="10">
    <source>
        <dbReference type="EMBL" id="MCR8632669.1"/>
    </source>
</evidence>
<keyword evidence="7" id="KW-1133">Transmembrane helix</keyword>
<proteinExistence type="inferred from homology"/>
<evidence type="ECO:0000259" key="8">
    <source>
        <dbReference type="PROSITE" id="PS50111"/>
    </source>
</evidence>
<dbReference type="PROSITE" id="PS50885">
    <property type="entry name" value="HAMP"/>
    <property type="match status" value="1"/>
</dbReference>
<organism evidence="10 11">
    <name type="scientific">Paenibacillus radicis</name>
    <name type="common">ex Xue et al. 2023</name>
    <dbReference type="NCBI Taxonomy" id="2972489"/>
    <lineage>
        <taxon>Bacteria</taxon>
        <taxon>Bacillati</taxon>
        <taxon>Bacillota</taxon>
        <taxon>Bacilli</taxon>
        <taxon>Bacillales</taxon>
        <taxon>Paenibacillaceae</taxon>
        <taxon>Paenibacillus</taxon>
    </lineage>
</organism>
<reference evidence="10 11" key="1">
    <citation type="submission" date="2022-08" db="EMBL/GenBank/DDBJ databases">
        <title>Paenibacillus endoradicis sp. nov., Paenibacillus radicibacter sp. nov and Paenibacillus pararadicis sp. nov., three cold-adapted plant growth-promoting bacteria isolated from root of Larix gmelinii in Great Khingan.</title>
        <authorList>
            <person name="Xue H."/>
        </authorList>
    </citation>
    <scope>NUCLEOTIDE SEQUENCE [LARGE SCALE GENOMIC DNA]</scope>
    <source>
        <strain evidence="10 11">N5-1-1-5</strain>
    </source>
</reference>
<dbReference type="EMBL" id="JANQBD010000010">
    <property type="protein sequence ID" value="MCR8632669.1"/>
    <property type="molecule type" value="Genomic_DNA"/>
</dbReference>